<evidence type="ECO:0000313" key="6">
    <source>
        <dbReference type="EMBL" id="GFK95735.1"/>
    </source>
</evidence>
<dbReference type="Pfam" id="PF25954">
    <property type="entry name" value="Beta-barrel_RND_2"/>
    <property type="match status" value="1"/>
</dbReference>
<dbReference type="EMBL" id="BLTE01000021">
    <property type="protein sequence ID" value="GFK95735.1"/>
    <property type="molecule type" value="Genomic_DNA"/>
</dbReference>
<keyword evidence="7" id="KW-1185">Reference proteome</keyword>
<dbReference type="PANTHER" id="PTHR32347">
    <property type="entry name" value="EFFLUX SYSTEM COMPONENT YKNX-RELATED"/>
    <property type="match status" value="1"/>
</dbReference>
<organism evidence="6 7">
    <name type="scientific">Fundidesulfovibrio magnetotacticus</name>
    <dbReference type="NCBI Taxonomy" id="2730080"/>
    <lineage>
        <taxon>Bacteria</taxon>
        <taxon>Pseudomonadati</taxon>
        <taxon>Thermodesulfobacteriota</taxon>
        <taxon>Desulfovibrionia</taxon>
        <taxon>Desulfovibrionales</taxon>
        <taxon>Desulfovibrionaceae</taxon>
        <taxon>Fundidesulfovibrio</taxon>
    </lineage>
</organism>
<accession>A0A6V8M5B6</accession>
<reference evidence="6 7" key="1">
    <citation type="submission" date="2020-04" db="EMBL/GenBank/DDBJ databases">
        <authorList>
            <consortium name="Desulfovibrio sp. FSS-1 genome sequencing consortium"/>
            <person name="Shimoshige H."/>
            <person name="Kobayashi H."/>
            <person name="Maekawa T."/>
        </authorList>
    </citation>
    <scope>NUCLEOTIDE SEQUENCE [LARGE SCALE GENOMIC DNA]</scope>
    <source>
        <strain evidence="6 7">SIID29052-01</strain>
    </source>
</reference>
<reference evidence="6 7" key="2">
    <citation type="submission" date="2020-05" db="EMBL/GenBank/DDBJ databases">
        <title>Draft genome sequence of Desulfovibrio sp. strainFSS-1.</title>
        <authorList>
            <person name="Shimoshige H."/>
            <person name="Kobayashi H."/>
            <person name="Maekawa T."/>
        </authorList>
    </citation>
    <scope>NUCLEOTIDE SEQUENCE [LARGE SCALE GENOMIC DNA]</scope>
    <source>
        <strain evidence="6 7">SIID29052-01</strain>
    </source>
</reference>
<comment type="caution">
    <text evidence="6">The sequence shown here is derived from an EMBL/GenBank/DDBJ whole genome shotgun (WGS) entry which is preliminary data.</text>
</comment>
<evidence type="ECO:0000256" key="3">
    <source>
        <dbReference type="SAM" id="Coils"/>
    </source>
</evidence>
<gene>
    <name evidence="6" type="primary">macA_5</name>
    <name evidence="6" type="ORF">NNJEOMEG_03603</name>
</gene>
<feature type="chain" id="PRO_5028874126" evidence="4">
    <location>
        <begin position="23"/>
        <end position="317"/>
    </location>
</feature>
<evidence type="ECO:0000256" key="4">
    <source>
        <dbReference type="SAM" id="SignalP"/>
    </source>
</evidence>
<keyword evidence="2 3" id="KW-0175">Coiled coil</keyword>
<evidence type="ECO:0000256" key="2">
    <source>
        <dbReference type="ARBA" id="ARBA00023054"/>
    </source>
</evidence>
<dbReference type="InterPro" id="IPR058792">
    <property type="entry name" value="Beta-barrel_RND_2"/>
</dbReference>
<sequence>MTLRNLLLALAFLAATALPVRAQQPAAPAAPPAAPQAADPSPMASEIIFSGKLYSPLKLSVQLPFTSQIATMPTQIGQKVKKNDVLATFEIPMETRMAEKRNLNLAQVKEVEHLLSAANRDLEKFRVKRKELEMMEKQNLATSQALAQNALEIDAVEKQRVALTERLNLEKDMAQQRLELARDRFGPKANFGSLPNEGIVKAPVDGYVLWINPELRQGVKLSRDTELFQVGLLDPILIRAQVHEIEALRLKLGDKAKVTFDSLPGKTLEASISRIPWAPLPTALHQPSYYEIELTLPNPDFSLKEGLKAQVSITPKK</sequence>
<feature type="signal peptide" evidence="4">
    <location>
        <begin position="1"/>
        <end position="22"/>
    </location>
</feature>
<dbReference type="Proteomes" id="UP000494245">
    <property type="component" value="Unassembled WGS sequence"/>
</dbReference>
<dbReference type="GO" id="GO:0030313">
    <property type="term" value="C:cell envelope"/>
    <property type="evidence" value="ECO:0007669"/>
    <property type="project" value="UniProtKB-SubCell"/>
</dbReference>
<feature type="coiled-coil region" evidence="3">
    <location>
        <begin position="108"/>
        <end position="135"/>
    </location>
</feature>
<protein>
    <submittedName>
        <fullName evidence="6">Macrolide export protein MacA</fullName>
    </submittedName>
</protein>
<proteinExistence type="predicted"/>
<evidence type="ECO:0000259" key="5">
    <source>
        <dbReference type="Pfam" id="PF25954"/>
    </source>
</evidence>
<name>A0A6V8M5B6_9BACT</name>
<dbReference type="AlphaFoldDB" id="A0A6V8M5B6"/>
<dbReference type="InterPro" id="IPR050465">
    <property type="entry name" value="UPF0194_transport"/>
</dbReference>
<evidence type="ECO:0000313" key="7">
    <source>
        <dbReference type="Proteomes" id="UP000494245"/>
    </source>
</evidence>
<dbReference type="RefSeq" id="WP_173086874.1">
    <property type="nucleotide sequence ID" value="NZ_BLTE01000021.1"/>
</dbReference>
<feature type="domain" description="CusB-like beta-barrel" evidence="5">
    <location>
        <begin position="238"/>
        <end position="316"/>
    </location>
</feature>
<evidence type="ECO:0000256" key="1">
    <source>
        <dbReference type="ARBA" id="ARBA00004196"/>
    </source>
</evidence>
<dbReference type="Gene3D" id="2.40.30.170">
    <property type="match status" value="1"/>
</dbReference>
<keyword evidence="4" id="KW-0732">Signal</keyword>
<comment type="subcellular location">
    <subcellularLocation>
        <location evidence="1">Cell envelope</location>
    </subcellularLocation>
</comment>